<keyword evidence="2 7" id="KW-0813">Transport</keyword>
<dbReference type="InterPro" id="IPR051393">
    <property type="entry name" value="ABC_transporter_permease"/>
</dbReference>
<evidence type="ECO:0000313" key="9">
    <source>
        <dbReference type="EMBL" id="BCN30061.1"/>
    </source>
</evidence>
<dbReference type="GO" id="GO:0055085">
    <property type="term" value="P:transmembrane transport"/>
    <property type="evidence" value="ECO:0007669"/>
    <property type="project" value="InterPro"/>
</dbReference>
<keyword evidence="5 7" id="KW-1133">Transmembrane helix</keyword>
<protein>
    <submittedName>
        <fullName evidence="9">Sugar ABC transporter permease</fullName>
    </submittedName>
</protein>
<reference evidence="9 10" key="1">
    <citation type="submission" date="2020-11" db="EMBL/GenBank/DDBJ databases">
        <title>Draft genome sequencing of a Lachnospiraceae strain isolated from anoxic soil subjected to BSD treatment.</title>
        <authorList>
            <person name="Uek A."/>
            <person name="Tonouchi A."/>
        </authorList>
    </citation>
    <scope>NUCLEOTIDE SEQUENCE [LARGE SCALE GENOMIC DNA]</scope>
    <source>
        <strain evidence="9 10">TB5</strain>
    </source>
</reference>
<comment type="similarity">
    <text evidence="7">Belongs to the binding-protein-dependent transport system permease family.</text>
</comment>
<dbReference type="AlphaFoldDB" id="A0A7R7EK30"/>
<evidence type="ECO:0000256" key="6">
    <source>
        <dbReference type="ARBA" id="ARBA00023136"/>
    </source>
</evidence>
<keyword evidence="3" id="KW-1003">Cell membrane</keyword>
<accession>A0A7R7EK30</accession>
<gene>
    <name evidence="9" type="primary">togM</name>
    <name evidence="9" type="ORF">bsdtb5_13560</name>
</gene>
<organism evidence="9 10">
    <name type="scientific">Anaeromicropila herbilytica</name>
    <dbReference type="NCBI Taxonomy" id="2785025"/>
    <lineage>
        <taxon>Bacteria</taxon>
        <taxon>Bacillati</taxon>
        <taxon>Bacillota</taxon>
        <taxon>Clostridia</taxon>
        <taxon>Lachnospirales</taxon>
        <taxon>Lachnospiraceae</taxon>
        <taxon>Anaeromicropila</taxon>
    </lineage>
</organism>
<comment type="subcellular location">
    <subcellularLocation>
        <location evidence="1 7">Cell membrane</location>
        <topology evidence="1 7">Multi-pass membrane protein</topology>
    </subcellularLocation>
</comment>
<evidence type="ECO:0000256" key="1">
    <source>
        <dbReference type="ARBA" id="ARBA00004651"/>
    </source>
</evidence>
<evidence type="ECO:0000256" key="2">
    <source>
        <dbReference type="ARBA" id="ARBA00022448"/>
    </source>
</evidence>
<evidence type="ECO:0000256" key="5">
    <source>
        <dbReference type="ARBA" id="ARBA00022989"/>
    </source>
</evidence>
<feature type="transmembrane region" description="Helical" evidence="7">
    <location>
        <begin position="217"/>
        <end position="238"/>
    </location>
</feature>
<evidence type="ECO:0000313" key="10">
    <source>
        <dbReference type="Proteomes" id="UP000595897"/>
    </source>
</evidence>
<dbReference type="Gene3D" id="1.10.3720.10">
    <property type="entry name" value="MetI-like"/>
    <property type="match status" value="1"/>
</dbReference>
<feature type="transmembrane region" description="Helical" evidence="7">
    <location>
        <begin position="159"/>
        <end position="182"/>
    </location>
</feature>
<dbReference type="Pfam" id="PF00528">
    <property type="entry name" value="BPD_transp_1"/>
    <property type="match status" value="1"/>
</dbReference>
<evidence type="ECO:0000256" key="7">
    <source>
        <dbReference type="RuleBase" id="RU363032"/>
    </source>
</evidence>
<feature type="transmembrane region" description="Helical" evidence="7">
    <location>
        <begin position="274"/>
        <end position="295"/>
    </location>
</feature>
<dbReference type="GO" id="GO:0005886">
    <property type="term" value="C:plasma membrane"/>
    <property type="evidence" value="ECO:0007669"/>
    <property type="project" value="UniProtKB-SubCell"/>
</dbReference>
<sequence>MRRRIRKYREALTGYLFALPAILGFLVLTLYPMLASLKYSFQKIDAMGTKKFIGFDNYRYILFDKSSEFIKSLQVTLFYTIINVILVVLYCLIIALLLNRNFRGRNLLRAIYYLPCVIPMLSTTILWKLMMQNQAQGGLINQLLLYMNKTPKEWLTDKYLIFVVLFAMSIWTCGGTIVVFLATLQDVPRELLEAARVDGANAWYQFKEITYQTIKPVLYFQGIMCMVTSIQIFTQSVALSANGAPDRMTYFINVMIYQHSFKDVGLRGLASAEAWAVFLVTLILTFIVFRMSGMFRKEEIKKSRRGRHEANN</sequence>
<dbReference type="PANTHER" id="PTHR30193:SF1">
    <property type="entry name" value="ABC TRANSPORTER PERMEASE PROTEIN YESP-RELATED"/>
    <property type="match status" value="1"/>
</dbReference>
<evidence type="ECO:0000256" key="4">
    <source>
        <dbReference type="ARBA" id="ARBA00022692"/>
    </source>
</evidence>
<evidence type="ECO:0000259" key="8">
    <source>
        <dbReference type="PROSITE" id="PS50928"/>
    </source>
</evidence>
<dbReference type="InterPro" id="IPR035906">
    <property type="entry name" value="MetI-like_sf"/>
</dbReference>
<proteinExistence type="inferred from homology"/>
<feature type="transmembrane region" description="Helical" evidence="7">
    <location>
        <begin position="12"/>
        <end position="34"/>
    </location>
</feature>
<dbReference type="InterPro" id="IPR000515">
    <property type="entry name" value="MetI-like"/>
</dbReference>
<keyword evidence="6 7" id="KW-0472">Membrane</keyword>
<dbReference type="CDD" id="cd06261">
    <property type="entry name" value="TM_PBP2"/>
    <property type="match status" value="1"/>
</dbReference>
<feature type="domain" description="ABC transmembrane type-1" evidence="8">
    <location>
        <begin position="73"/>
        <end position="288"/>
    </location>
</feature>
<dbReference type="Proteomes" id="UP000595897">
    <property type="component" value="Chromosome"/>
</dbReference>
<keyword evidence="10" id="KW-1185">Reference proteome</keyword>
<dbReference type="RefSeq" id="WP_271715310.1">
    <property type="nucleotide sequence ID" value="NZ_AP024169.1"/>
</dbReference>
<dbReference type="EMBL" id="AP024169">
    <property type="protein sequence ID" value="BCN30061.1"/>
    <property type="molecule type" value="Genomic_DNA"/>
</dbReference>
<name>A0A7R7EK30_9FIRM</name>
<dbReference type="PROSITE" id="PS50928">
    <property type="entry name" value="ABC_TM1"/>
    <property type="match status" value="1"/>
</dbReference>
<feature type="transmembrane region" description="Helical" evidence="7">
    <location>
        <begin position="110"/>
        <end position="130"/>
    </location>
</feature>
<dbReference type="SUPFAM" id="SSF161098">
    <property type="entry name" value="MetI-like"/>
    <property type="match status" value="1"/>
</dbReference>
<keyword evidence="4 7" id="KW-0812">Transmembrane</keyword>
<feature type="transmembrane region" description="Helical" evidence="7">
    <location>
        <begin position="77"/>
        <end position="98"/>
    </location>
</feature>
<evidence type="ECO:0000256" key="3">
    <source>
        <dbReference type="ARBA" id="ARBA00022475"/>
    </source>
</evidence>
<dbReference type="PANTHER" id="PTHR30193">
    <property type="entry name" value="ABC TRANSPORTER PERMEASE PROTEIN"/>
    <property type="match status" value="1"/>
</dbReference>
<dbReference type="KEGG" id="ahb:bsdtb5_13560"/>